<dbReference type="PANTHER" id="PTHR11764:SF20">
    <property type="entry name" value="LANOSTEROL SYNTHASE"/>
    <property type="match status" value="1"/>
</dbReference>
<sequence length="746" mass="85484">MAVASGRDVGSAKSRRRPDGEAQAFPEKPKIGAKTDPTRWRLRDDDSRHTWHYLSDEEAAKQWPQSLPEKYFLGLDLNLPSLPKPETPSQSVRNGLEFYEKLQMPSGHWACEYGGPMFLLAGVVVSWHVTKTPIPPAYATAIRDYLAARAHPKDGGWGLHIEGDSTVFGITLNYMVLRLVGVDPQDPMMVKARTTLHKLGGATHAPHWAKFWLATLGVVGWEIVNPVPPEVWLLPDWVPVAPWRWWIHMRQVFLPMSYIYSKQWSCEESEATRGLKDELFTQPHAEIKWAAHRNSIAPGDNYHPKTWLLNLMNWLLVNVWLAWLRPNFLKKRAEDWVSQLVDMEDANTDYADLAPVNAPMNTMVCYIRDGPDAFSTRRHIERLDEFMWVNAEGMLCNGTNGVQCWDTAFTIQAVAAAGLEKDERWRPMLTKALHYLDRQQIRDNCVDQEKCYRQQRKGGWPFSNRDQGYCVSDCLSESLKAVMLLQKPGGYPEVLDEHRVFDAIDTLLLYQNDNGACSSYEARRSGEWMETFNAAEVFGRIMIEYDYPECTTACVTVLSLFNKYWPKYRNKEVRLFIQRATNWIKSNQRIDGSWYGSWGICFTYATMFALESMASIGETYSNSQISKRGCDFLISKQRADGGWSESYKACETMEYHEHPTGSLVVQTAFALIGLLKADYPDVEPLKKGVKLIMERQQANGEWPQEAIEGVFNKSCMISYPNYKFTFTIMALGLFSKKYPNLKIQVQ</sequence>
<name>A0A168D6V5_9HYPO</name>
<dbReference type="Gene3D" id="1.50.10.20">
    <property type="match status" value="2"/>
</dbReference>
<dbReference type="GO" id="GO:0005811">
    <property type="term" value="C:lipid droplet"/>
    <property type="evidence" value="ECO:0007669"/>
    <property type="project" value="InterPro"/>
</dbReference>
<comment type="similarity">
    <text evidence="1 7">Belongs to the terpene cyclase/mutase family.</text>
</comment>
<dbReference type="Gene3D" id="6.20.120.20">
    <property type="match status" value="1"/>
</dbReference>
<dbReference type="OrthoDB" id="21502at2759"/>
<evidence type="ECO:0000256" key="4">
    <source>
        <dbReference type="ARBA" id="ARBA00022955"/>
    </source>
</evidence>
<evidence type="ECO:0000259" key="9">
    <source>
        <dbReference type="Pfam" id="PF13243"/>
    </source>
</evidence>
<keyword evidence="5" id="KW-0443">Lipid metabolism</keyword>
<evidence type="ECO:0000256" key="6">
    <source>
        <dbReference type="ARBA" id="ARBA00023235"/>
    </source>
</evidence>
<dbReference type="InterPro" id="IPR032696">
    <property type="entry name" value="SQ_cyclase_C"/>
</dbReference>
<dbReference type="InterPro" id="IPR032697">
    <property type="entry name" value="SQ_cyclase_N"/>
</dbReference>
<organism evidence="11 12">
    <name type="scientific">Moelleriella libera RCEF 2490</name>
    <dbReference type="NCBI Taxonomy" id="1081109"/>
    <lineage>
        <taxon>Eukaryota</taxon>
        <taxon>Fungi</taxon>
        <taxon>Dikarya</taxon>
        <taxon>Ascomycota</taxon>
        <taxon>Pezizomycotina</taxon>
        <taxon>Sordariomycetes</taxon>
        <taxon>Hypocreomycetidae</taxon>
        <taxon>Hypocreales</taxon>
        <taxon>Clavicipitaceae</taxon>
        <taxon>Moelleriella</taxon>
    </lineage>
</organism>
<dbReference type="GO" id="GO:0000250">
    <property type="term" value="F:lanosterol synthase activity"/>
    <property type="evidence" value="ECO:0007669"/>
    <property type="project" value="TreeGrafter"/>
</dbReference>
<evidence type="ECO:0000313" key="11">
    <source>
        <dbReference type="EMBL" id="KZZ97426.1"/>
    </source>
</evidence>
<dbReference type="Pfam" id="PF13249">
    <property type="entry name" value="SQHop_cyclase_N"/>
    <property type="match status" value="1"/>
</dbReference>
<keyword evidence="12" id="KW-1185">Reference proteome</keyword>
<dbReference type="STRING" id="1081109.A0A168D6V5"/>
<dbReference type="SUPFAM" id="SSF48239">
    <property type="entry name" value="Terpenoid cyclases/Protein prenyltransferases"/>
    <property type="match status" value="2"/>
</dbReference>
<keyword evidence="4" id="KW-0752">Steroid biosynthesis</keyword>
<feature type="region of interest" description="Disordered" evidence="8">
    <location>
        <begin position="1"/>
        <end position="41"/>
    </location>
</feature>
<evidence type="ECO:0000256" key="7">
    <source>
        <dbReference type="RuleBase" id="RU362003"/>
    </source>
</evidence>
<dbReference type="PROSITE" id="PS01074">
    <property type="entry name" value="TERPENE_SYNTHASES"/>
    <property type="match status" value="1"/>
</dbReference>
<evidence type="ECO:0000256" key="2">
    <source>
        <dbReference type="ARBA" id="ARBA00022516"/>
    </source>
</evidence>
<proteinExistence type="inferred from homology"/>
<evidence type="ECO:0000256" key="3">
    <source>
        <dbReference type="ARBA" id="ARBA00022737"/>
    </source>
</evidence>
<dbReference type="Proteomes" id="UP000078544">
    <property type="component" value="Unassembled WGS sequence"/>
</dbReference>
<reference evidence="11 12" key="1">
    <citation type="journal article" date="2016" name="Genome Biol. Evol.">
        <title>Divergent and convergent evolution of fungal pathogenicity.</title>
        <authorList>
            <person name="Shang Y."/>
            <person name="Xiao G."/>
            <person name="Zheng P."/>
            <person name="Cen K."/>
            <person name="Zhan S."/>
            <person name="Wang C."/>
        </authorList>
    </citation>
    <scope>NUCLEOTIDE SEQUENCE [LARGE SCALE GENOMIC DNA]</scope>
    <source>
        <strain evidence="11 12">RCEF 2490</strain>
    </source>
</reference>
<dbReference type="CDD" id="cd02892">
    <property type="entry name" value="SQCY_1"/>
    <property type="match status" value="1"/>
</dbReference>
<dbReference type="NCBIfam" id="TIGR01787">
    <property type="entry name" value="squalene_cyclas"/>
    <property type="match status" value="1"/>
</dbReference>
<evidence type="ECO:0000256" key="1">
    <source>
        <dbReference type="ARBA" id="ARBA00009755"/>
    </source>
</evidence>
<dbReference type="PANTHER" id="PTHR11764">
    <property type="entry name" value="TERPENE CYCLASE/MUTASE FAMILY MEMBER"/>
    <property type="match status" value="1"/>
</dbReference>
<feature type="domain" description="Squalene cyclase N-terminal" evidence="10">
    <location>
        <begin position="101"/>
        <end position="388"/>
    </location>
</feature>
<evidence type="ECO:0000259" key="10">
    <source>
        <dbReference type="Pfam" id="PF13249"/>
    </source>
</evidence>
<keyword evidence="2" id="KW-0444">Lipid biosynthesis</keyword>
<keyword evidence="6 7" id="KW-0413">Isomerase</keyword>
<accession>A0A168D6V5</accession>
<keyword evidence="3" id="KW-0677">Repeat</keyword>
<dbReference type="InterPro" id="IPR018333">
    <property type="entry name" value="Squalene_cyclase"/>
</dbReference>
<evidence type="ECO:0000256" key="8">
    <source>
        <dbReference type="SAM" id="MobiDB-lite"/>
    </source>
</evidence>
<dbReference type="GO" id="GO:0006696">
    <property type="term" value="P:ergosterol biosynthetic process"/>
    <property type="evidence" value="ECO:0007669"/>
    <property type="project" value="TreeGrafter"/>
</dbReference>
<evidence type="ECO:0000313" key="12">
    <source>
        <dbReference type="Proteomes" id="UP000078544"/>
    </source>
</evidence>
<evidence type="ECO:0000256" key="5">
    <source>
        <dbReference type="ARBA" id="ARBA00023098"/>
    </source>
</evidence>
<dbReference type="Pfam" id="PF13243">
    <property type="entry name" value="SQHop_cyclase_C"/>
    <property type="match status" value="1"/>
</dbReference>
<comment type="caution">
    <text evidence="11">The sequence shown here is derived from an EMBL/GenBank/DDBJ whole genome shotgun (WGS) entry which is preliminary data.</text>
</comment>
<dbReference type="FunFam" id="1.50.10.20:FF:000003">
    <property type="entry name" value="Terpene cyclase/mutase family member"/>
    <property type="match status" value="1"/>
</dbReference>
<dbReference type="InterPro" id="IPR008930">
    <property type="entry name" value="Terpenoid_cyclase/PrenylTrfase"/>
</dbReference>
<protein>
    <recommendedName>
        <fullName evidence="7">Terpene cyclase/mutase family member</fullName>
        <ecNumber evidence="7">5.4.99.-</ecNumber>
    </recommendedName>
</protein>
<dbReference type="EC" id="5.4.99.-" evidence="7"/>
<feature type="domain" description="Squalene cyclase C-terminal" evidence="9">
    <location>
        <begin position="404"/>
        <end position="734"/>
    </location>
</feature>
<dbReference type="SFLD" id="SFLDG01016">
    <property type="entry name" value="Prenyltransferase_Like_2"/>
    <property type="match status" value="1"/>
</dbReference>
<gene>
    <name evidence="11" type="ORF">AAL_03390</name>
</gene>
<dbReference type="AlphaFoldDB" id="A0A168D6V5"/>
<dbReference type="InterPro" id="IPR002365">
    <property type="entry name" value="Terpene_synthase_CS"/>
</dbReference>
<dbReference type="EMBL" id="AZGY01000006">
    <property type="protein sequence ID" value="KZZ97426.1"/>
    <property type="molecule type" value="Genomic_DNA"/>
</dbReference>
<dbReference type="GO" id="GO:0016104">
    <property type="term" value="P:triterpenoid biosynthetic process"/>
    <property type="evidence" value="ECO:0007669"/>
    <property type="project" value="InterPro"/>
</dbReference>